<comment type="caution">
    <text evidence="5">The sequence shown here is derived from an EMBL/GenBank/DDBJ whole genome shotgun (WGS) entry which is preliminary data.</text>
</comment>
<dbReference type="SMART" id="SM00267">
    <property type="entry name" value="GGDEF"/>
    <property type="match status" value="1"/>
</dbReference>
<dbReference type="Gene3D" id="3.30.70.270">
    <property type="match status" value="1"/>
</dbReference>
<feature type="modified residue" description="4-aspartylphosphate" evidence="2">
    <location>
        <position position="53"/>
    </location>
</feature>
<evidence type="ECO:0000256" key="1">
    <source>
        <dbReference type="ARBA" id="ARBA00022553"/>
    </source>
</evidence>
<reference evidence="5 6" key="1">
    <citation type="submission" date="2014-07" db="EMBL/GenBank/DDBJ databases">
        <title>Draft Genome Sequence of Gephyronic Acid Producer, Cystobacter violaceus Strain Cb vi76.</title>
        <authorList>
            <person name="Stevens D.C."/>
            <person name="Young J."/>
            <person name="Carmichael R."/>
            <person name="Tan J."/>
            <person name="Taylor R.E."/>
        </authorList>
    </citation>
    <scope>NUCLEOTIDE SEQUENCE [LARGE SCALE GENOMIC DNA]</scope>
    <source>
        <strain evidence="5 6">Cb vi76</strain>
    </source>
</reference>
<dbReference type="InterPro" id="IPR043128">
    <property type="entry name" value="Rev_trsase/Diguanyl_cyclase"/>
</dbReference>
<protein>
    <submittedName>
        <fullName evidence="5">Diguanylate cyclase</fullName>
    </submittedName>
</protein>
<dbReference type="EMBL" id="JPMI01000107">
    <property type="protein sequence ID" value="KFA92200.1"/>
    <property type="molecule type" value="Genomic_DNA"/>
</dbReference>
<dbReference type="SUPFAM" id="SSF55781">
    <property type="entry name" value="GAF domain-like"/>
    <property type="match status" value="1"/>
</dbReference>
<evidence type="ECO:0000259" key="3">
    <source>
        <dbReference type="PROSITE" id="PS50110"/>
    </source>
</evidence>
<dbReference type="AlphaFoldDB" id="A0A084SUR5"/>
<dbReference type="Pfam" id="PF00072">
    <property type="entry name" value="Response_reg"/>
    <property type="match status" value="1"/>
</dbReference>
<keyword evidence="1 2" id="KW-0597">Phosphoprotein</keyword>
<gene>
    <name evidence="5" type="ORF">Q664_16900</name>
</gene>
<feature type="domain" description="GGDEF" evidence="4">
    <location>
        <begin position="317"/>
        <end position="451"/>
    </location>
</feature>
<dbReference type="InterPro" id="IPR011006">
    <property type="entry name" value="CheY-like_superfamily"/>
</dbReference>
<organism evidence="5 6">
    <name type="scientific">Archangium violaceum Cb vi76</name>
    <dbReference type="NCBI Taxonomy" id="1406225"/>
    <lineage>
        <taxon>Bacteria</taxon>
        <taxon>Pseudomonadati</taxon>
        <taxon>Myxococcota</taxon>
        <taxon>Myxococcia</taxon>
        <taxon>Myxococcales</taxon>
        <taxon>Cystobacterineae</taxon>
        <taxon>Archangiaceae</taxon>
        <taxon>Archangium</taxon>
    </lineage>
</organism>
<dbReference type="InterPro" id="IPR029016">
    <property type="entry name" value="GAF-like_dom_sf"/>
</dbReference>
<dbReference type="PANTHER" id="PTHR44591:SF3">
    <property type="entry name" value="RESPONSE REGULATORY DOMAIN-CONTAINING PROTEIN"/>
    <property type="match status" value="1"/>
</dbReference>
<evidence type="ECO:0000256" key="2">
    <source>
        <dbReference type="PROSITE-ProRule" id="PRU00169"/>
    </source>
</evidence>
<sequence>MAGPILVVDDDNFFRQLASDMLSRKGYLVVPAANAAQALEAATHETFDIVITDLVMPELDGFGLTAKLRERDPEQEIILVTQRTDVKGSAMALSAGVAVVLAKPVDESDLLLAVERAMERVQLRRERSKLQTENLEFARYQNLHQRCLELLSQPDLEWLQERVAAELAAVCDAQSAALWIADDRGHLILRAYRGLLDKQFLAERMSPDGPLGNRLREAMPWIARDERSPVLYVPFVIGGEIMGLAQLSDPVAGDFRSEHVRYAKILGDSAAVGVKNGRRMLALQRLGLRDRDTAAYNLSYFTDYASKEIYKARRYGRTFSLLTFSVDNLPLVRMRLGVPDAKLAVRGIIKAFGRIVRDSDVIAKASEQEFYLLLPETDFFGAMMFVRRALDAVRAEPEAQEVEARLPLALVGGASTFPKDGEDFDELVHRCRRRMDERRCSLQRKLMLDTLPFWDEVDLLLGNASSPKLPVEENAEPSRRGKVSDVLFDELQSEIARELMRDPSSRGLLYVGGPEIRADLPIAQGLESASPEMASRIYLLGRRGDLDSHPALTPVFLEGDERMARHEFILWMSETASYALIQRRGLGATWGFHSSDTAVVDGLITRLQVEYDLQPY</sequence>
<dbReference type="InterPro" id="IPR050595">
    <property type="entry name" value="Bact_response_regulator"/>
</dbReference>
<accession>A0A084SUR5</accession>
<dbReference type="Pfam" id="PF00990">
    <property type="entry name" value="GGDEF"/>
    <property type="match status" value="1"/>
</dbReference>
<dbReference type="SMART" id="SM00448">
    <property type="entry name" value="REC"/>
    <property type="match status" value="1"/>
</dbReference>
<dbReference type="Gene3D" id="3.40.50.2300">
    <property type="match status" value="1"/>
</dbReference>
<dbReference type="Gene3D" id="3.30.450.40">
    <property type="match status" value="1"/>
</dbReference>
<dbReference type="InterPro" id="IPR001789">
    <property type="entry name" value="Sig_transdc_resp-reg_receiver"/>
</dbReference>
<dbReference type="GO" id="GO:0000160">
    <property type="term" value="P:phosphorelay signal transduction system"/>
    <property type="evidence" value="ECO:0007669"/>
    <property type="project" value="InterPro"/>
</dbReference>
<dbReference type="InterPro" id="IPR000160">
    <property type="entry name" value="GGDEF_dom"/>
</dbReference>
<dbReference type="InterPro" id="IPR029787">
    <property type="entry name" value="Nucleotide_cyclase"/>
</dbReference>
<dbReference type="PANTHER" id="PTHR44591">
    <property type="entry name" value="STRESS RESPONSE REGULATOR PROTEIN 1"/>
    <property type="match status" value="1"/>
</dbReference>
<feature type="domain" description="Response regulatory" evidence="3">
    <location>
        <begin position="4"/>
        <end position="118"/>
    </location>
</feature>
<evidence type="ECO:0000313" key="6">
    <source>
        <dbReference type="Proteomes" id="UP000028547"/>
    </source>
</evidence>
<dbReference type="PROSITE" id="PS50887">
    <property type="entry name" value="GGDEF"/>
    <property type="match status" value="1"/>
</dbReference>
<dbReference type="RefSeq" id="WP_043395752.1">
    <property type="nucleotide sequence ID" value="NZ_JPMI01000107.1"/>
</dbReference>
<dbReference type="SUPFAM" id="SSF52172">
    <property type="entry name" value="CheY-like"/>
    <property type="match status" value="1"/>
</dbReference>
<dbReference type="PROSITE" id="PS50110">
    <property type="entry name" value="RESPONSE_REGULATORY"/>
    <property type="match status" value="1"/>
</dbReference>
<dbReference type="SUPFAM" id="SSF55073">
    <property type="entry name" value="Nucleotide cyclase"/>
    <property type="match status" value="1"/>
</dbReference>
<evidence type="ECO:0000259" key="4">
    <source>
        <dbReference type="PROSITE" id="PS50887"/>
    </source>
</evidence>
<dbReference type="Proteomes" id="UP000028547">
    <property type="component" value="Unassembled WGS sequence"/>
</dbReference>
<dbReference type="NCBIfam" id="TIGR00254">
    <property type="entry name" value="GGDEF"/>
    <property type="match status" value="1"/>
</dbReference>
<name>A0A084SUR5_9BACT</name>
<evidence type="ECO:0000313" key="5">
    <source>
        <dbReference type="EMBL" id="KFA92200.1"/>
    </source>
</evidence>
<proteinExistence type="predicted"/>